<dbReference type="InterPro" id="IPR036866">
    <property type="entry name" value="RibonucZ/Hydroxyglut_hydro"/>
</dbReference>
<keyword evidence="1" id="KW-0378">Hydrolase</keyword>
<evidence type="ECO:0000313" key="5">
    <source>
        <dbReference type="Proteomes" id="UP000649232"/>
    </source>
</evidence>
<dbReference type="SMART" id="SM00849">
    <property type="entry name" value="Lactamase_B"/>
    <property type="match status" value="1"/>
</dbReference>
<evidence type="ECO:0000256" key="1">
    <source>
        <dbReference type="ARBA" id="ARBA00022801"/>
    </source>
</evidence>
<dbReference type="EMBL" id="JAEILT010000018">
    <property type="protein sequence ID" value="MBJ2137295.1"/>
    <property type="molecule type" value="Genomic_DNA"/>
</dbReference>
<dbReference type="SUPFAM" id="SSF56281">
    <property type="entry name" value="Metallo-hydrolase/oxidoreductase"/>
    <property type="match status" value="1"/>
</dbReference>
<evidence type="ECO:0000256" key="2">
    <source>
        <dbReference type="SAM" id="SignalP"/>
    </source>
</evidence>
<feature type="chain" id="PRO_5045289140" evidence="2">
    <location>
        <begin position="21"/>
        <end position="318"/>
    </location>
</feature>
<dbReference type="InterPro" id="IPR044094">
    <property type="entry name" value="AtsA-like_MBL-fold"/>
</dbReference>
<dbReference type="Proteomes" id="UP000649232">
    <property type="component" value="Unassembled WGS sequence"/>
</dbReference>
<evidence type="ECO:0000259" key="3">
    <source>
        <dbReference type="SMART" id="SM00849"/>
    </source>
</evidence>
<sequence length="318" mass="34150">MPIINTETRFISLKSLVSHAATMLLLTTGFSAHSAPTQSCAQQAVTLQVLGSGGPELNDDRVSSSYLIWHKNKARILIDAGPGSSVNFGASGADFTDVQAVLLTHLHVDHSADLPAYIKGSYFTQRSENLTVYGPSANALMPNTSDYLASLMGNEGAFAYLSDYTDTSSQANYHIKAQNIPLTPIKQHSEKLSEDITVTAIPVHHGPVAAVAWRVDIGSCGITFSGDMSNKNNVLATLAKDSDILVMHNAVPQSATGAAINLHMRPLDIGKIAQQANAKRVVLSHFMNRTRNDSEATLGFIQQYYSGKVELATDMATF</sequence>
<keyword evidence="2" id="KW-0732">Signal</keyword>
<protein>
    <submittedName>
        <fullName evidence="4">MBL fold metallo-hydrolase</fullName>
    </submittedName>
</protein>
<accession>A0ABS0WFS7</accession>
<name>A0ABS0WFS7_9ALTE</name>
<dbReference type="PANTHER" id="PTHR46018:SF2">
    <property type="entry name" value="ZINC PHOSPHODIESTERASE ELAC PROTEIN 1"/>
    <property type="match status" value="1"/>
</dbReference>
<evidence type="ECO:0000313" key="4">
    <source>
        <dbReference type="EMBL" id="MBJ2137295.1"/>
    </source>
</evidence>
<dbReference type="Pfam" id="PF12706">
    <property type="entry name" value="Lactamase_B_2"/>
    <property type="match status" value="1"/>
</dbReference>
<feature type="domain" description="Metallo-beta-lactamase" evidence="3">
    <location>
        <begin position="62"/>
        <end position="285"/>
    </location>
</feature>
<comment type="caution">
    <text evidence="4">The sequence shown here is derived from an EMBL/GenBank/DDBJ whole genome shotgun (WGS) entry which is preliminary data.</text>
</comment>
<organism evidence="4 5">
    <name type="scientific">Paraglaciecola chathamensis</name>
    <dbReference type="NCBI Taxonomy" id="368405"/>
    <lineage>
        <taxon>Bacteria</taxon>
        <taxon>Pseudomonadati</taxon>
        <taxon>Pseudomonadota</taxon>
        <taxon>Gammaproteobacteria</taxon>
        <taxon>Alteromonadales</taxon>
        <taxon>Alteromonadaceae</taxon>
        <taxon>Paraglaciecola</taxon>
    </lineage>
</organism>
<gene>
    <name evidence="4" type="ORF">JEU11_12610</name>
</gene>
<dbReference type="Gene3D" id="3.60.15.10">
    <property type="entry name" value="Ribonuclease Z/Hydroxyacylglutathione hydrolase-like"/>
    <property type="match status" value="1"/>
</dbReference>
<dbReference type="InterPro" id="IPR001279">
    <property type="entry name" value="Metallo-B-lactamas"/>
</dbReference>
<reference evidence="4 5" key="1">
    <citation type="submission" date="2020-12" db="EMBL/GenBank/DDBJ databases">
        <title>Draft genome sequences of nine environmental bacterial isolates colonizing plastic.</title>
        <authorList>
            <person name="Borre I."/>
            <person name="Sonnenschein E.C."/>
        </authorList>
    </citation>
    <scope>NUCLEOTIDE SEQUENCE [LARGE SCALE GENOMIC DNA]</scope>
    <source>
        <strain evidence="4 5">IB30</strain>
    </source>
</reference>
<dbReference type="CDD" id="cd07719">
    <property type="entry name" value="arylsulfatase_AtsA-like_MBL-fold"/>
    <property type="match status" value="1"/>
</dbReference>
<proteinExistence type="predicted"/>
<dbReference type="RefSeq" id="WP_198824922.1">
    <property type="nucleotide sequence ID" value="NZ_JAEILT010000018.1"/>
</dbReference>
<dbReference type="PANTHER" id="PTHR46018">
    <property type="entry name" value="ZINC PHOSPHODIESTERASE ELAC PROTEIN 1"/>
    <property type="match status" value="1"/>
</dbReference>
<feature type="signal peptide" evidence="2">
    <location>
        <begin position="1"/>
        <end position="20"/>
    </location>
</feature>